<evidence type="ECO:0000259" key="7">
    <source>
        <dbReference type="PROSITE" id="PS51736"/>
    </source>
</evidence>
<feature type="domain" description="Resolvase/invertase-type recombinase catalytic" evidence="7">
    <location>
        <begin position="12"/>
        <end position="161"/>
    </location>
</feature>
<dbReference type="CDD" id="cd00338">
    <property type="entry name" value="Ser_Recombinase"/>
    <property type="match status" value="1"/>
</dbReference>
<dbReference type="OrthoDB" id="7277848at2"/>
<proteinExistence type="predicted"/>
<comment type="caution">
    <text evidence="9">The sequence shown here is derived from an EMBL/GenBank/DDBJ whole genome shotgun (WGS) entry which is preliminary data.</text>
</comment>
<organism evidence="9 10">
    <name type="scientific">Pelagivirga sediminicola</name>
    <dbReference type="NCBI Taxonomy" id="2170575"/>
    <lineage>
        <taxon>Bacteria</taxon>
        <taxon>Pseudomonadati</taxon>
        <taxon>Pseudomonadota</taxon>
        <taxon>Alphaproteobacteria</taxon>
        <taxon>Rhodobacterales</taxon>
        <taxon>Paracoccaceae</taxon>
        <taxon>Pelagivirga</taxon>
    </lineage>
</organism>
<dbReference type="PANTHER" id="PTHR30461:SF23">
    <property type="entry name" value="DNA RECOMBINASE-RELATED"/>
    <property type="match status" value="1"/>
</dbReference>
<keyword evidence="3" id="KW-0233">DNA recombination</keyword>
<dbReference type="Gene3D" id="3.90.1750.20">
    <property type="entry name" value="Putative Large Serine Recombinase, Chain B, Domain 2"/>
    <property type="match status" value="1"/>
</dbReference>
<feature type="coiled-coil region" evidence="6">
    <location>
        <begin position="369"/>
        <end position="433"/>
    </location>
</feature>
<dbReference type="GO" id="GO:0003677">
    <property type="term" value="F:DNA binding"/>
    <property type="evidence" value="ECO:0007669"/>
    <property type="project" value="UniProtKB-KW"/>
</dbReference>
<dbReference type="PANTHER" id="PTHR30461">
    <property type="entry name" value="DNA-INVERTASE FROM LAMBDOID PROPHAGE"/>
    <property type="match status" value="1"/>
</dbReference>
<evidence type="ECO:0000256" key="1">
    <source>
        <dbReference type="ARBA" id="ARBA00022908"/>
    </source>
</evidence>
<sequence length="514" mass="58950">MGVPQIRTEEVSALIYCRVSTTKQKLTGSGLDSQEYRCRQYAESKGYNVEMVFPDDASGGGDFLKRPGMCGMLAYLDAQRGKDYVVIFDDLKRFARDVEFHIKLRREFANRGAKIECLNFAFEDTPEGKFIETIIAAQGELERDQNRRQVKQKMTARVEKGYWVFHAPTGYKFTTDRIHRKLLAPDEPIADYLREALTGYADGRFRSQAEVQRFLESKPDFPKDLPNGKIRAWKITKILKNPIYAGYVQAKKWNVSLRRGHHEPLISFATHEKIQKNLAEGARGPARADFSEDFPLRGFVTCSECGNHMTGAWSKGKYKYYAYYRCMTRGCSQKSKSIARAKLEGGFEDILKRLQPSKRLLDLAIAMFSDAWNSRLELAQAERDEWRRQAEAADKSLLELIDRLVETKNPTVVKAIETKIEKLEREKFALVEKAAEPLPNVGKFEECIELSLRFLSRPWDIYKNGSYAVRQTVLRLAFSDPLTFTPEGVYGTPKTTLPFKVLGHFDNQKCEMVL</sequence>
<dbReference type="InterPro" id="IPR036162">
    <property type="entry name" value="Resolvase-like_N_sf"/>
</dbReference>
<dbReference type="InterPro" id="IPR025827">
    <property type="entry name" value="Zn_ribbon_recom_dom"/>
</dbReference>
<dbReference type="SMART" id="SM00857">
    <property type="entry name" value="Resolvase"/>
    <property type="match status" value="1"/>
</dbReference>
<dbReference type="Pfam" id="PF07508">
    <property type="entry name" value="Recombinase"/>
    <property type="match status" value="1"/>
</dbReference>
<keyword evidence="6" id="KW-0175">Coiled coil</keyword>
<dbReference type="InterPro" id="IPR011109">
    <property type="entry name" value="DNA_bind_recombinase_dom"/>
</dbReference>
<dbReference type="GO" id="GO:0000150">
    <property type="term" value="F:DNA strand exchange activity"/>
    <property type="evidence" value="ECO:0007669"/>
    <property type="project" value="InterPro"/>
</dbReference>
<dbReference type="PROSITE" id="PS51737">
    <property type="entry name" value="RECOMBINASE_DNA_BIND"/>
    <property type="match status" value="1"/>
</dbReference>
<feature type="active site" description="O-(5'-phospho-DNA)-serine intermediate" evidence="4 5">
    <location>
        <position position="20"/>
    </location>
</feature>
<dbReference type="InterPro" id="IPR006119">
    <property type="entry name" value="Resolv_N"/>
</dbReference>
<evidence type="ECO:0000256" key="5">
    <source>
        <dbReference type="PROSITE-ProRule" id="PRU10137"/>
    </source>
</evidence>
<evidence type="ECO:0000256" key="4">
    <source>
        <dbReference type="PIRSR" id="PIRSR606118-50"/>
    </source>
</evidence>
<dbReference type="Proteomes" id="UP000244446">
    <property type="component" value="Unassembled WGS sequence"/>
</dbReference>
<evidence type="ECO:0000256" key="6">
    <source>
        <dbReference type="SAM" id="Coils"/>
    </source>
</evidence>
<keyword evidence="2" id="KW-0238">DNA-binding</keyword>
<feature type="domain" description="Recombinase" evidence="8">
    <location>
        <begin position="168"/>
        <end position="284"/>
    </location>
</feature>
<dbReference type="InterPro" id="IPR050639">
    <property type="entry name" value="SSR_resolvase"/>
</dbReference>
<dbReference type="AlphaFoldDB" id="A0A2T7G525"/>
<dbReference type="PROSITE" id="PS00397">
    <property type="entry name" value="RECOMBINASES_1"/>
    <property type="match status" value="1"/>
</dbReference>
<gene>
    <name evidence="9" type="ORF">DC366_14025</name>
</gene>
<accession>A0A2T7G525</accession>
<dbReference type="EMBL" id="QCYH01000008">
    <property type="protein sequence ID" value="PVA09497.1"/>
    <property type="molecule type" value="Genomic_DNA"/>
</dbReference>
<keyword evidence="10" id="KW-1185">Reference proteome</keyword>
<evidence type="ECO:0000313" key="10">
    <source>
        <dbReference type="Proteomes" id="UP000244446"/>
    </source>
</evidence>
<dbReference type="SUPFAM" id="SSF53041">
    <property type="entry name" value="Resolvase-like"/>
    <property type="match status" value="1"/>
</dbReference>
<dbReference type="Gene3D" id="3.40.50.1390">
    <property type="entry name" value="Resolvase, N-terminal catalytic domain"/>
    <property type="match status" value="1"/>
</dbReference>
<evidence type="ECO:0000259" key="8">
    <source>
        <dbReference type="PROSITE" id="PS51737"/>
    </source>
</evidence>
<dbReference type="Pfam" id="PF13408">
    <property type="entry name" value="Zn_ribbon_recom"/>
    <property type="match status" value="1"/>
</dbReference>
<evidence type="ECO:0000256" key="2">
    <source>
        <dbReference type="ARBA" id="ARBA00023125"/>
    </source>
</evidence>
<evidence type="ECO:0000256" key="3">
    <source>
        <dbReference type="ARBA" id="ARBA00023172"/>
    </source>
</evidence>
<protein>
    <submittedName>
        <fullName evidence="9">Resolvase</fullName>
    </submittedName>
</protein>
<reference evidence="9 10" key="1">
    <citation type="submission" date="2018-04" db="EMBL/GenBank/DDBJ databases">
        <title>Pelagivirga bohaiensis gen. nov., sp. nov., a bacterium isolated from the Bohai Sea.</title>
        <authorList>
            <person name="Ji X."/>
        </authorList>
    </citation>
    <scope>NUCLEOTIDE SEQUENCE [LARGE SCALE GENOMIC DNA]</scope>
    <source>
        <strain evidence="9 10">BH-SD19</strain>
    </source>
</reference>
<dbReference type="InterPro" id="IPR038109">
    <property type="entry name" value="DNA_bind_recomb_sf"/>
</dbReference>
<evidence type="ECO:0000313" key="9">
    <source>
        <dbReference type="EMBL" id="PVA09497.1"/>
    </source>
</evidence>
<dbReference type="PROSITE" id="PS51736">
    <property type="entry name" value="RECOMBINASES_3"/>
    <property type="match status" value="1"/>
</dbReference>
<name>A0A2T7G525_9RHOB</name>
<dbReference type="RefSeq" id="WP_108692849.1">
    <property type="nucleotide sequence ID" value="NZ_QCYH01000008.1"/>
</dbReference>
<dbReference type="Pfam" id="PF00239">
    <property type="entry name" value="Resolvase"/>
    <property type="match status" value="1"/>
</dbReference>
<dbReference type="GO" id="GO:0015074">
    <property type="term" value="P:DNA integration"/>
    <property type="evidence" value="ECO:0007669"/>
    <property type="project" value="UniProtKB-KW"/>
</dbReference>
<dbReference type="InterPro" id="IPR006118">
    <property type="entry name" value="Recombinase_CS"/>
</dbReference>
<keyword evidence="1" id="KW-0229">DNA integration</keyword>